<accession>A0A6A5BFF2</accession>
<dbReference type="SUPFAM" id="SSF69118">
    <property type="entry name" value="AhpD-like"/>
    <property type="match status" value="1"/>
</dbReference>
<dbReference type="AlphaFoldDB" id="A0A6A5BFF2"/>
<dbReference type="GO" id="GO:1904262">
    <property type="term" value="P:negative regulation of TORC1 signaling"/>
    <property type="evidence" value="ECO:0007669"/>
    <property type="project" value="TreeGrafter"/>
</dbReference>
<feature type="region of interest" description="Disordered" evidence="4">
    <location>
        <begin position="141"/>
        <end position="164"/>
    </location>
</feature>
<dbReference type="VEuPathDB" id="AmoebaDB:NF0124630"/>
<comment type="similarity">
    <text evidence="2">Belongs to the sestrin family.</text>
</comment>
<dbReference type="GO" id="GO:1901031">
    <property type="term" value="P:regulation of response to reactive oxygen species"/>
    <property type="evidence" value="ECO:0007669"/>
    <property type="project" value="InterPro"/>
</dbReference>
<comment type="subcellular location">
    <subcellularLocation>
        <location evidence="1">Cytoplasm</location>
    </subcellularLocation>
</comment>
<evidence type="ECO:0000256" key="4">
    <source>
        <dbReference type="SAM" id="MobiDB-lite"/>
    </source>
</evidence>
<dbReference type="GO" id="GO:0005737">
    <property type="term" value="C:cytoplasm"/>
    <property type="evidence" value="ECO:0007669"/>
    <property type="project" value="UniProtKB-SubCell"/>
</dbReference>
<evidence type="ECO:0000256" key="2">
    <source>
        <dbReference type="ARBA" id="ARBA00008350"/>
    </source>
</evidence>
<dbReference type="GO" id="GO:0016239">
    <property type="term" value="P:positive regulation of macroautophagy"/>
    <property type="evidence" value="ECO:0007669"/>
    <property type="project" value="TreeGrafter"/>
</dbReference>
<evidence type="ECO:0000313" key="5">
    <source>
        <dbReference type="EMBL" id="KAF0972740.1"/>
    </source>
</evidence>
<name>A0A6A5BFF2_NAEFO</name>
<dbReference type="GO" id="GO:1990253">
    <property type="term" value="P:cellular response to leucine starvation"/>
    <property type="evidence" value="ECO:0007669"/>
    <property type="project" value="TreeGrafter"/>
</dbReference>
<dbReference type="Pfam" id="PF04636">
    <property type="entry name" value="PA26"/>
    <property type="match status" value="1"/>
</dbReference>
<keyword evidence="6" id="KW-1185">Reference proteome</keyword>
<sequence length="803" mass="92632">MYKSKSANMLGTSHNSNGSSSSTKAYPSPFSLSSLAVDISPHHSSTLTMSGTPEWLSSSVIPMTSPTLYESTLEQHETVMKIFNQKQHHDEDEPQWLTNNHHYSDHEDEEFFAVGDLQSIVDNNGNNNTNNNTHPFVVPSMDSHHENQPSTANSILDDSTAHHHHHHSLEQQYVLYSEEYDEGVLLSESHLFRQMVQPTAEKRRIGINNIVQLVIKHAKLWKELNYNNDASTSSNSTNNNEELYPSKFFERYSGLISRFAYECPFEDVSSAFIKLIDDLERDYGIKCIQKADKHNGFLRAVSHFFSPTIFKPIFKLASSSDTHHFIQNTKEHFKNIFIENGLVPHVSQVLFAHPSFAEIYYKTYNFVMKSNGPLPLDWRCYIAIFAASRHNCKYLVRRLEAEFLLYGGDSKWLQGIEFIPSKLKKLVKLNSILCHMPWMVTEEHISELVSNKGVDDSGWTIAELVHAITIMCHFFSLPGLIFGTGILPDDDTTPVSDIQHSIMDNEEVRKRQKNETQKLVETLTKHDTDDDTPVDKNQRNKAFESTESEFVDSTSKPIVPTHLYNNLNNFDCFSRPHFASMTFWEAQHYQSQNNERSKSLSTEGLIPESSIHVPLVNSASTVKKSATNRQHLIKTKKYKYNKYDFTYKDFDVKSKMYETASIYDFNWEENAYSIISRFYHGAADLLDAEFEFIYNMTDNRCDDIKDIDTSAFRAAIWCYVHRLYGVSHDDFNYEKVNKLLNIDLKKYIKTIVCYPERCTKEQFIDMGVKLRTKEKIHICLLAMEARKQVGLIYGLKAINNYMQ</sequence>
<dbReference type="InterPro" id="IPR006730">
    <property type="entry name" value="Sestrin"/>
</dbReference>
<dbReference type="OMA" id="TASAYEC"/>
<dbReference type="GO" id="GO:0016684">
    <property type="term" value="F:oxidoreductase activity, acting on peroxide as acceptor"/>
    <property type="evidence" value="ECO:0007669"/>
    <property type="project" value="TreeGrafter"/>
</dbReference>
<dbReference type="OrthoDB" id="337464at2759"/>
<evidence type="ECO:0000256" key="1">
    <source>
        <dbReference type="ARBA" id="ARBA00004496"/>
    </source>
</evidence>
<dbReference type="GO" id="GO:0071233">
    <property type="term" value="P:cellular response to L-leucine"/>
    <property type="evidence" value="ECO:0007669"/>
    <property type="project" value="TreeGrafter"/>
</dbReference>
<dbReference type="GeneID" id="68116206"/>
<reference evidence="5 6" key="1">
    <citation type="journal article" date="2019" name="Sci. Rep.">
        <title>Nanopore sequencing improves the draft genome of the human pathogenic amoeba Naegleria fowleri.</title>
        <authorList>
            <person name="Liechti N."/>
            <person name="Schurch N."/>
            <person name="Bruggmann R."/>
            <person name="Wittwer M."/>
        </authorList>
    </citation>
    <scope>NUCLEOTIDE SEQUENCE [LARGE SCALE GENOMIC DNA]</scope>
    <source>
        <strain evidence="5 6">ATCC 30894</strain>
    </source>
</reference>
<feature type="compositionally biased region" description="Polar residues" evidence="4">
    <location>
        <begin position="148"/>
        <end position="157"/>
    </location>
</feature>
<dbReference type="Proteomes" id="UP000444721">
    <property type="component" value="Unassembled WGS sequence"/>
</dbReference>
<dbReference type="VEuPathDB" id="AmoebaDB:NfTy_047140"/>
<dbReference type="VEuPathDB" id="AmoebaDB:FDP41_008989"/>
<proteinExistence type="inferred from homology"/>
<dbReference type="RefSeq" id="XP_044557454.1">
    <property type="nucleotide sequence ID" value="XM_044712899.1"/>
</dbReference>
<evidence type="ECO:0000313" key="6">
    <source>
        <dbReference type="Proteomes" id="UP000444721"/>
    </source>
</evidence>
<keyword evidence="3" id="KW-0963">Cytoplasm</keyword>
<protein>
    <recommendedName>
        <fullName evidence="7">Sestrin</fullName>
    </recommendedName>
</protein>
<comment type="caution">
    <text evidence="5">The sequence shown here is derived from an EMBL/GenBank/DDBJ whole genome shotgun (WGS) entry which is preliminary data.</text>
</comment>
<feature type="region of interest" description="Disordered" evidence="4">
    <location>
        <begin position="1"/>
        <end position="25"/>
    </location>
</feature>
<gene>
    <name evidence="5" type="ORF">FDP41_008989</name>
</gene>
<evidence type="ECO:0000256" key="3">
    <source>
        <dbReference type="ARBA" id="ARBA00022490"/>
    </source>
</evidence>
<dbReference type="EMBL" id="VFQX01000066">
    <property type="protein sequence ID" value="KAF0972740.1"/>
    <property type="molecule type" value="Genomic_DNA"/>
</dbReference>
<dbReference type="PANTHER" id="PTHR12474">
    <property type="entry name" value="P53 REGULATED PA26 NUCLEAR PROTEIN SESTRIN"/>
    <property type="match status" value="1"/>
</dbReference>
<dbReference type="GO" id="GO:0070728">
    <property type="term" value="F:L-leucine binding"/>
    <property type="evidence" value="ECO:0007669"/>
    <property type="project" value="TreeGrafter"/>
</dbReference>
<dbReference type="PANTHER" id="PTHR12474:SF0">
    <property type="entry name" value="SESTRIN HOMOLOG"/>
    <property type="match status" value="1"/>
</dbReference>
<feature type="compositionally biased region" description="Low complexity" evidence="4">
    <location>
        <begin position="11"/>
        <end position="23"/>
    </location>
</feature>
<dbReference type="InterPro" id="IPR029032">
    <property type="entry name" value="AhpD-like"/>
</dbReference>
<organism evidence="5 6">
    <name type="scientific">Naegleria fowleri</name>
    <name type="common">Brain eating amoeba</name>
    <dbReference type="NCBI Taxonomy" id="5763"/>
    <lineage>
        <taxon>Eukaryota</taxon>
        <taxon>Discoba</taxon>
        <taxon>Heterolobosea</taxon>
        <taxon>Tetramitia</taxon>
        <taxon>Eutetramitia</taxon>
        <taxon>Vahlkampfiidae</taxon>
        <taxon>Naegleria</taxon>
    </lineage>
</organism>
<dbReference type="GO" id="GO:0005634">
    <property type="term" value="C:nucleus"/>
    <property type="evidence" value="ECO:0007669"/>
    <property type="project" value="InterPro"/>
</dbReference>
<feature type="compositionally biased region" description="Polar residues" evidence="4">
    <location>
        <begin position="1"/>
        <end position="10"/>
    </location>
</feature>
<evidence type="ECO:0008006" key="7">
    <source>
        <dbReference type="Google" id="ProtNLM"/>
    </source>
</evidence>